<accession>A0A2S7YLY6</accession>
<evidence type="ECO:0000313" key="1">
    <source>
        <dbReference type="EMBL" id="PQK16994.1"/>
    </source>
</evidence>
<reference evidence="1 2" key="1">
    <citation type="submission" date="2016-07" db="EMBL/GenBank/DDBJ databases">
        <title>Comparative genomics of the entomopathogenic fungus Beauveria bassiana.</title>
        <authorList>
            <person name="Valero Jimenez C.A."/>
            <person name="Zwaan B.J."/>
            <person name="Van Kan J.A."/>
            <person name="Takken W."/>
            <person name="Debets A.J."/>
            <person name="Schoustra S.E."/>
            <person name="Koenraadt C.J."/>
        </authorList>
    </citation>
    <scope>NUCLEOTIDE SEQUENCE [LARGE SCALE GENOMIC DNA]</scope>
    <source>
        <strain evidence="1 2">ARSEF 8028</strain>
    </source>
</reference>
<proteinExistence type="predicted"/>
<dbReference type="EMBL" id="JRHA01000007">
    <property type="protein sequence ID" value="PQK16994.1"/>
    <property type="molecule type" value="Genomic_DNA"/>
</dbReference>
<protein>
    <submittedName>
        <fullName evidence="1">Uncharacterized protein</fullName>
    </submittedName>
</protein>
<dbReference type="AlphaFoldDB" id="A0A2S7YLY6"/>
<name>A0A2S7YLY6_BEABA</name>
<sequence length="183" mass="20880">MNLVFLQFSPDYVLYKAHTAPSTHQAPTQNVNTTRNRIMESTYDNKIKLVLAAITVLMQPCVWLESLCLYLLGINDATTFRVFPSQDAHPEYPAILSNGLAFIHILLIPNLVWIENDPGSGTPVARLVAPLTRRCSRRVRWLLMPPRVWLYLALFNFHMVSFLEDPNQIVGIALKLGFSMWIL</sequence>
<gene>
    <name evidence="1" type="ORF">BB8028_0007g01940</name>
</gene>
<organism evidence="1 2">
    <name type="scientific">Beauveria bassiana</name>
    <name type="common">White muscardine disease fungus</name>
    <name type="synonym">Tritirachium shiotae</name>
    <dbReference type="NCBI Taxonomy" id="176275"/>
    <lineage>
        <taxon>Eukaryota</taxon>
        <taxon>Fungi</taxon>
        <taxon>Dikarya</taxon>
        <taxon>Ascomycota</taxon>
        <taxon>Pezizomycotina</taxon>
        <taxon>Sordariomycetes</taxon>
        <taxon>Hypocreomycetidae</taxon>
        <taxon>Hypocreales</taxon>
        <taxon>Cordycipitaceae</taxon>
        <taxon>Beauveria</taxon>
    </lineage>
</organism>
<dbReference type="Proteomes" id="UP000237441">
    <property type="component" value="Unassembled WGS sequence"/>
</dbReference>
<dbReference type="OrthoDB" id="4864900at2759"/>
<evidence type="ECO:0000313" key="2">
    <source>
        <dbReference type="Proteomes" id="UP000237441"/>
    </source>
</evidence>
<comment type="caution">
    <text evidence="1">The sequence shown here is derived from an EMBL/GenBank/DDBJ whole genome shotgun (WGS) entry which is preliminary data.</text>
</comment>